<name>A0ACB7Z9T5_9ERIC</name>
<accession>A0ACB7Z9T5</accession>
<evidence type="ECO:0000313" key="1">
    <source>
        <dbReference type="EMBL" id="KAH7862510.1"/>
    </source>
</evidence>
<organism evidence="1 2">
    <name type="scientific">Vaccinium darrowii</name>
    <dbReference type="NCBI Taxonomy" id="229202"/>
    <lineage>
        <taxon>Eukaryota</taxon>
        <taxon>Viridiplantae</taxon>
        <taxon>Streptophyta</taxon>
        <taxon>Embryophyta</taxon>
        <taxon>Tracheophyta</taxon>
        <taxon>Spermatophyta</taxon>
        <taxon>Magnoliopsida</taxon>
        <taxon>eudicotyledons</taxon>
        <taxon>Gunneridae</taxon>
        <taxon>Pentapetalae</taxon>
        <taxon>asterids</taxon>
        <taxon>Ericales</taxon>
        <taxon>Ericaceae</taxon>
        <taxon>Vaccinioideae</taxon>
        <taxon>Vaccinieae</taxon>
        <taxon>Vaccinium</taxon>
    </lineage>
</organism>
<gene>
    <name evidence="1" type="ORF">Vadar_005894</name>
</gene>
<keyword evidence="2" id="KW-1185">Reference proteome</keyword>
<sequence length="347" mass="38785">MAFSRPSLRKIDPPRGFDLSEQMIYIVSSFGCRLIFDECIVSSFYHKWRNGRIFRNVGVDSGQLILNDVKGREREWGGLDQFDSLRNPSPTSSITDPCLMENEEVLTYKDFVLRRTDLDVLGGPCYLNDQIIGFYFSYLTSLVKSEDILLVPPSVSFWLANCGDEESAKACAEDLKLSEKCLVLFAVNDNDDLGGGESGSHWSTMAYYRNMNAFVHHDSMEGVNNLNALKLFDAVKAFMGSAESSSTKLSKSRNKKKKDKGASSKSVGAPSAEPCFLEGPTPQQSNGYDCGLYVLAISRTISQWYSSKHNAKEDNWFSALNEQVTASLELKMRTEVLKLIKKLEANS</sequence>
<comment type="caution">
    <text evidence="1">The sequence shown here is derived from an EMBL/GenBank/DDBJ whole genome shotgun (WGS) entry which is preliminary data.</text>
</comment>
<protein>
    <submittedName>
        <fullName evidence="1">Uncharacterized protein</fullName>
    </submittedName>
</protein>
<dbReference type="Proteomes" id="UP000828048">
    <property type="component" value="Chromosome 12"/>
</dbReference>
<dbReference type="EMBL" id="CM037162">
    <property type="protein sequence ID" value="KAH7862510.1"/>
    <property type="molecule type" value="Genomic_DNA"/>
</dbReference>
<evidence type="ECO:0000313" key="2">
    <source>
        <dbReference type="Proteomes" id="UP000828048"/>
    </source>
</evidence>
<reference evidence="1 2" key="1">
    <citation type="journal article" date="2021" name="Hortic Res">
        <title>High-quality reference genome and annotation aids understanding of berry development for evergreen blueberry (Vaccinium darrowii).</title>
        <authorList>
            <person name="Yu J."/>
            <person name="Hulse-Kemp A.M."/>
            <person name="Babiker E."/>
            <person name="Staton M."/>
        </authorList>
    </citation>
    <scope>NUCLEOTIDE SEQUENCE [LARGE SCALE GENOMIC DNA]</scope>
    <source>
        <strain evidence="2">cv. NJ 8807/NJ 8810</strain>
        <tissue evidence="1">Young leaf</tissue>
    </source>
</reference>
<proteinExistence type="predicted"/>